<feature type="region of interest" description="Disordered" evidence="1">
    <location>
        <begin position="41"/>
        <end position="65"/>
    </location>
</feature>
<evidence type="ECO:0000313" key="2">
    <source>
        <dbReference type="EMBL" id="QUX26816.1"/>
    </source>
</evidence>
<dbReference type="Proteomes" id="UP000678016">
    <property type="component" value="Chromosome"/>
</dbReference>
<name>A0ABX8BXK3_9ACTN</name>
<proteinExistence type="predicted"/>
<accession>A0ABX8BXK3</accession>
<dbReference type="RefSeq" id="WP_212639917.1">
    <property type="nucleotide sequence ID" value="NZ_CP074132.1"/>
</dbReference>
<protein>
    <submittedName>
        <fullName evidence="2">Uncharacterized protein</fullName>
    </submittedName>
</protein>
<reference evidence="3" key="1">
    <citation type="submission" date="2021-05" db="EMBL/GenBank/DDBJ databases">
        <title>Direct Submission.</title>
        <authorList>
            <person name="Li K."/>
            <person name="Gao J."/>
        </authorList>
    </citation>
    <scope>NUCLEOTIDE SEQUENCE [LARGE SCALE GENOMIC DNA]</scope>
    <source>
        <strain evidence="3">HDS12</strain>
    </source>
</reference>
<organism evidence="2 3">
    <name type="scientific">Nocardiopsis akebiae</name>
    <dbReference type="NCBI Taxonomy" id="2831968"/>
    <lineage>
        <taxon>Bacteria</taxon>
        <taxon>Bacillati</taxon>
        <taxon>Actinomycetota</taxon>
        <taxon>Actinomycetes</taxon>
        <taxon>Streptosporangiales</taxon>
        <taxon>Nocardiopsidaceae</taxon>
        <taxon>Nocardiopsis</taxon>
    </lineage>
</organism>
<keyword evidence="3" id="KW-1185">Reference proteome</keyword>
<dbReference type="EMBL" id="CP074132">
    <property type="protein sequence ID" value="QUX26816.1"/>
    <property type="molecule type" value="Genomic_DNA"/>
</dbReference>
<sequence>MLHLLEHQVLLPVPTVLSRLVSGVRKAENARLHQVVAQRIPHPVRGRRSTAESCSNPPRHHCLAS</sequence>
<evidence type="ECO:0000256" key="1">
    <source>
        <dbReference type="SAM" id="MobiDB-lite"/>
    </source>
</evidence>
<evidence type="ECO:0000313" key="3">
    <source>
        <dbReference type="Proteomes" id="UP000678016"/>
    </source>
</evidence>
<gene>
    <name evidence="2" type="ORF">KGD83_15655</name>
</gene>